<dbReference type="AlphaFoldDB" id="F2L3J3"/>
<dbReference type="InterPro" id="IPR019202">
    <property type="entry name" value="DUF2067"/>
</dbReference>
<protein>
    <recommendedName>
        <fullName evidence="3">DUF2067 domain-containing protein</fullName>
    </recommendedName>
</protein>
<dbReference type="STRING" id="999630.TUZN_1771"/>
<accession>F2L3J3</accession>
<dbReference type="KEGG" id="tuz:TUZN_1771"/>
<name>F2L3J3_THEU7</name>
<organism evidence="1 2">
    <name type="scientific">Thermoproteus uzoniensis (strain 768-20)</name>
    <dbReference type="NCBI Taxonomy" id="999630"/>
    <lineage>
        <taxon>Archaea</taxon>
        <taxon>Thermoproteota</taxon>
        <taxon>Thermoprotei</taxon>
        <taxon>Thermoproteales</taxon>
        <taxon>Thermoproteaceae</taxon>
        <taxon>Thermoproteus</taxon>
    </lineage>
</organism>
<sequence>MYRSVSVKFSNGEELQQFLEILPKYVGVEYYAIVRGTNVYIQLNGSPDEIKRALASIKTAVGLVRARLKPVKSYPLEVIYKESEIVSPVPPDVLVDYLAVKGFKARLRGLELQTDASMEQVRQAVSELSAAYKSLEGLPVSPHAKRIAAVYIAAVKSRPEEALERLAAAGILSRGSVFGLALDLQTAKRRARALIGKS</sequence>
<dbReference type="Pfam" id="PF09840">
    <property type="entry name" value="DUF2067"/>
    <property type="match status" value="1"/>
</dbReference>
<dbReference type="RefSeq" id="WP_013680567.1">
    <property type="nucleotide sequence ID" value="NC_015315.1"/>
</dbReference>
<reference key="2">
    <citation type="submission" date="2011-03" db="EMBL/GenBank/DDBJ databases">
        <title>Complete genome sequence of the thermoacidophilic crenarchaeon Thermoproteus uzoniensis 768-20.</title>
        <authorList>
            <person name="Mardanov A.V."/>
            <person name="Gumerov V.M."/>
            <person name="Beletsky A.V."/>
            <person name="Prokofeva M.I."/>
            <person name="Bonch-Osmolovskaya E.A."/>
            <person name="Ravin N.V."/>
            <person name="Skryabin K.G."/>
        </authorList>
    </citation>
    <scope>NUCLEOTIDE SEQUENCE</scope>
    <source>
        <strain>768-20</strain>
    </source>
</reference>
<keyword evidence="2" id="KW-1185">Reference proteome</keyword>
<dbReference type="EMBL" id="CP002590">
    <property type="protein sequence ID" value="AEA13232.1"/>
    <property type="molecule type" value="Genomic_DNA"/>
</dbReference>
<dbReference type="Proteomes" id="UP000008138">
    <property type="component" value="Chromosome"/>
</dbReference>
<dbReference type="eggNOG" id="arCOG00908">
    <property type="taxonomic scope" value="Archaea"/>
</dbReference>
<evidence type="ECO:0000313" key="2">
    <source>
        <dbReference type="Proteomes" id="UP000008138"/>
    </source>
</evidence>
<dbReference type="OrthoDB" id="28903at2157"/>
<proteinExistence type="predicted"/>
<reference evidence="1 2" key="1">
    <citation type="journal article" date="2011" name="J. Bacteriol.">
        <title>Complete genome sequence of the thermoacidophilic crenarchaeon Thermoproteus uzoniensis 768-20.</title>
        <authorList>
            <person name="Mardanov A.V."/>
            <person name="Gumerov V.M."/>
            <person name="Beletsky A.V."/>
            <person name="Prokofeva M.I."/>
            <person name="Bonch-Osmolovskaya E.A."/>
            <person name="Ravin N.V."/>
            <person name="Skryabin K.G."/>
        </authorList>
    </citation>
    <scope>NUCLEOTIDE SEQUENCE [LARGE SCALE GENOMIC DNA]</scope>
    <source>
        <strain evidence="1 2">768-20</strain>
    </source>
</reference>
<dbReference type="GeneID" id="10361285"/>
<evidence type="ECO:0008006" key="3">
    <source>
        <dbReference type="Google" id="ProtNLM"/>
    </source>
</evidence>
<dbReference type="HOGENOM" id="CLU_118420_0_0_2"/>
<evidence type="ECO:0000313" key="1">
    <source>
        <dbReference type="EMBL" id="AEA13232.1"/>
    </source>
</evidence>
<gene>
    <name evidence="1" type="ordered locus">TUZN_1771</name>
</gene>